<feature type="transmembrane region" description="Helical" evidence="4">
    <location>
        <begin position="457"/>
        <end position="474"/>
    </location>
</feature>
<comment type="caution">
    <text evidence="6">The sequence shown here is derived from an EMBL/GenBank/DDBJ whole genome shotgun (WGS) entry which is preliminary data.</text>
</comment>
<dbReference type="EMBL" id="CAJJDO010000095">
    <property type="protein sequence ID" value="CAD8190164.1"/>
    <property type="molecule type" value="Genomic_DNA"/>
</dbReference>
<keyword evidence="4" id="KW-1133">Transmembrane helix</keyword>
<evidence type="ECO:0008006" key="8">
    <source>
        <dbReference type="Google" id="ProtNLM"/>
    </source>
</evidence>
<proteinExistence type="predicted"/>
<keyword evidence="4" id="KW-0472">Membrane</keyword>
<keyword evidence="7" id="KW-1185">Reference proteome</keyword>
<dbReference type="PANTHER" id="PTHR39767:SF2">
    <property type="entry name" value="CHROMOSOME UNDETERMINED SCAFFOLD_1, WHOLE GENOME SHOTGUN SEQUENCE"/>
    <property type="match status" value="1"/>
</dbReference>
<evidence type="ECO:0000313" key="6">
    <source>
        <dbReference type="EMBL" id="CAD8190164.1"/>
    </source>
</evidence>
<reference evidence="6" key="1">
    <citation type="submission" date="2021-01" db="EMBL/GenBank/DDBJ databases">
        <authorList>
            <consortium name="Genoscope - CEA"/>
            <person name="William W."/>
        </authorList>
    </citation>
    <scope>NUCLEOTIDE SEQUENCE</scope>
</reference>
<feature type="signal peptide" evidence="5">
    <location>
        <begin position="1"/>
        <end position="20"/>
    </location>
</feature>
<feature type="transmembrane region" description="Helical" evidence="4">
    <location>
        <begin position="486"/>
        <end position="506"/>
    </location>
</feature>
<sequence>MISKFKQILLLILILNQSKASFQSYYWISSQTQNLNSIQWDTICSCCSFQYELCGLETILVINQCSLNDYNQIVFKTLRLQPHYQIKLTFIFWRIDEWNDYDFDVYLDYQRVHSNQYSHITSNQNICRNSLYNDELYPISITIPHTMTSITVMLVVERGIWGISQMILEAKLCPVDCESCIENQCLDQFLHFSTLVQQLVVNSSEGWLTNNQIQTTIQTFLQAKFLQPNANHLINEIELIPHQAISIQIKVLIYNSNPTEINIEIDDVLISRTQYTEGWIKYKNGYGYRSQKSISIHQYPHINDKAKISISLQLTKQEPTFSLYFAIRDFQLFLKSSLFEYPCNDDNLLPYDGCFQKNFDCIEGCSNCVRGLCLDCKVGWEYFEKEYLCIPICGDLIITFNEECDDGNNILYDGCYQCKHSCPQNCRICEFGKCLELAENGIVINNVNKVVNQSVNYAQIIIVTNVLMGGNLKIMNVINFVEMNKLLLILQNCVMMEIIMIMMVVINVNLNAYLIVIFVQIKLLVYFVNNISFYKIINVFQIVEMELLYKIQRSVKIQMTNLMMDVINVNIHVYKTVKYVNQESVYNVIKDIQSLIIFV</sequence>
<evidence type="ECO:0000313" key="7">
    <source>
        <dbReference type="Proteomes" id="UP000689195"/>
    </source>
</evidence>
<dbReference type="OrthoDB" id="282383at2759"/>
<organism evidence="6 7">
    <name type="scientific">Paramecium pentaurelia</name>
    <dbReference type="NCBI Taxonomy" id="43138"/>
    <lineage>
        <taxon>Eukaryota</taxon>
        <taxon>Sar</taxon>
        <taxon>Alveolata</taxon>
        <taxon>Ciliophora</taxon>
        <taxon>Intramacronucleata</taxon>
        <taxon>Oligohymenophorea</taxon>
        <taxon>Peniculida</taxon>
        <taxon>Parameciidae</taxon>
        <taxon>Paramecium</taxon>
    </lineage>
</organism>
<protein>
    <recommendedName>
        <fullName evidence="8">Insulin-like growth factor binding protein, N-terminal</fullName>
    </recommendedName>
</protein>
<evidence type="ECO:0000256" key="3">
    <source>
        <dbReference type="ARBA" id="ARBA00023157"/>
    </source>
</evidence>
<accession>A0A8S1WJ55</accession>
<keyword evidence="3" id="KW-1015">Disulfide bond</keyword>
<dbReference type="PANTHER" id="PTHR39767">
    <property type="entry name" value="CALCIUM/CALMODULIN-BINDING MEMBRANE PROTEIN PCM4-RELATED"/>
    <property type="match status" value="1"/>
</dbReference>
<dbReference type="Proteomes" id="UP000689195">
    <property type="component" value="Unassembled WGS sequence"/>
</dbReference>
<dbReference type="NCBIfam" id="TIGR02232">
    <property type="entry name" value="myxo_disulf_rpt"/>
    <property type="match status" value="1"/>
</dbReference>
<keyword evidence="4" id="KW-0812">Transmembrane</keyword>
<dbReference type="AlphaFoldDB" id="A0A8S1WJ55"/>
<feature type="transmembrane region" description="Helical" evidence="4">
    <location>
        <begin position="512"/>
        <end position="528"/>
    </location>
</feature>
<evidence type="ECO:0000256" key="5">
    <source>
        <dbReference type="SAM" id="SignalP"/>
    </source>
</evidence>
<dbReference type="InterPro" id="IPR011936">
    <property type="entry name" value="Myxo_disulph_rpt"/>
</dbReference>
<keyword evidence="1 5" id="KW-0732">Signal</keyword>
<keyword evidence="2" id="KW-0677">Repeat</keyword>
<name>A0A8S1WJ55_9CILI</name>
<dbReference type="Pfam" id="PF13948">
    <property type="entry name" value="DUF4215"/>
    <property type="match status" value="1"/>
</dbReference>
<feature type="chain" id="PRO_5035891481" description="Insulin-like growth factor binding protein, N-terminal" evidence="5">
    <location>
        <begin position="21"/>
        <end position="599"/>
    </location>
</feature>
<evidence type="ECO:0000256" key="2">
    <source>
        <dbReference type="ARBA" id="ARBA00022737"/>
    </source>
</evidence>
<evidence type="ECO:0000256" key="4">
    <source>
        <dbReference type="SAM" id="Phobius"/>
    </source>
</evidence>
<gene>
    <name evidence="6" type="ORF">PPENT_87.1.T0950170</name>
</gene>
<evidence type="ECO:0000256" key="1">
    <source>
        <dbReference type="ARBA" id="ARBA00022729"/>
    </source>
</evidence>